<feature type="transmembrane region" description="Helical" evidence="1">
    <location>
        <begin position="86"/>
        <end position="115"/>
    </location>
</feature>
<sequence>MAYRNFLPGSRATQLILVLGGFALGWAIYMRYALVEQSAIGLACRGMETTTCETRALVITLYGYSVFGIAAIVTALIQFIRPTVPMFIVSLMATAIGVVMYNNNLSALAAGLLLISFARPWRGARA</sequence>
<dbReference type="AlphaFoldDB" id="A0A2W5SWP5"/>
<comment type="caution">
    <text evidence="2">The sequence shown here is derived from an EMBL/GenBank/DDBJ whole genome shotgun (WGS) entry which is preliminary data.</text>
</comment>
<gene>
    <name evidence="2" type="ORF">DI549_07355</name>
</gene>
<dbReference type="EMBL" id="QFQD01000017">
    <property type="protein sequence ID" value="PZQ83663.1"/>
    <property type="molecule type" value="Genomic_DNA"/>
</dbReference>
<keyword evidence="1" id="KW-0472">Membrane</keyword>
<evidence type="ECO:0000313" key="3">
    <source>
        <dbReference type="Proteomes" id="UP000248887"/>
    </source>
</evidence>
<feature type="transmembrane region" description="Helical" evidence="1">
    <location>
        <begin position="56"/>
        <end position="80"/>
    </location>
</feature>
<name>A0A2W5SWP5_ANCNO</name>
<protein>
    <submittedName>
        <fullName evidence="2">Uncharacterized protein</fullName>
    </submittedName>
</protein>
<proteinExistence type="predicted"/>
<feature type="transmembrane region" description="Helical" evidence="1">
    <location>
        <begin position="12"/>
        <end position="35"/>
    </location>
</feature>
<evidence type="ECO:0000256" key="1">
    <source>
        <dbReference type="SAM" id="Phobius"/>
    </source>
</evidence>
<organism evidence="2 3">
    <name type="scientific">Ancylobacter novellus</name>
    <name type="common">Thiobacillus novellus</name>
    <dbReference type="NCBI Taxonomy" id="921"/>
    <lineage>
        <taxon>Bacteria</taxon>
        <taxon>Pseudomonadati</taxon>
        <taxon>Pseudomonadota</taxon>
        <taxon>Alphaproteobacteria</taxon>
        <taxon>Hyphomicrobiales</taxon>
        <taxon>Xanthobacteraceae</taxon>
        <taxon>Ancylobacter</taxon>
    </lineage>
</organism>
<keyword evidence="1" id="KW-0812">Transmembrane</keyword>
<keyword evidence="1" id="KW-1133">Transmembrane helix</keyword>
<evidence type="ECO:0000313" key="2">
    <source>
        <dbReference type="EMBL" id="PZQ83663.1"/>
    </source>
</evidence>
<dbReference type="Proteomes" id="UP000248887">
    <property type="component" value="Unassembled WGS sequence"/>
</dbReference>
<accession>A0A2W5SWP5</accession>
<reference evidence="2 3" key="1">
    <citation type="submission" date="2017-08" db="EMBL/GenBank/DDBJ databases">
        <title>Infants hospitalized years apart are colonized by the same room-sourced microbial strains.</title>
        <authorList>
            <person name="Brooks B."/>
            <person name="Olm M.R."/>
            <person name="Firek B.A."/>
            <person name="Baker R."/>
            <person name="Thomas B.C."/>
            <person name="Morowitz M.J."/>
            <person name="Banfield J.F."/>
        </authorList>
    </citation>
    <scope>NUCLEOTIDE SEQUENCE [LARGE SCALE GENOMIC DNA]</scope>
    <source>
        <strain evidence="2">S2_005_001_R2_27</strain>
    </source>
</reference>